<dbReference type="OrthoDB" id="545125at2"/>
<dbReference type="InterPro" id="IPR016169">
    <property type="entry name" value="FAD-bd_PCMH_sub2"/>
</dbReference>
<evidence type="ECO:0000259" key="6">
    <source>
        <dbReference type="PROSITE" id="PS51387"/>
    </source>
</evidence>
<dbReference type="GO" id="GO:0016491">
    <property type="term" value="F:oxidoreductase activity"/>
    <property type="evidence" value="ECO:0007669"/>
    <property type="project" value="UniProtKB-KW"/>
</dbReference>
<dbReference type="InterPro" id="IPR012951">
    <property type="entry name" value="BBE"/>
</dbReference>
<dbReference type="EMBL" id="QFFJ01000002">
    <property type="protein sequence ID" value="RBL90113.1"/>
    <property type="molecule type" value="Genomic_DNA"/>
</dbReference>
<feature type="domain" description="FAD-binding PCMH-type" evidence="6">
    <location>
        <begin position="23"/>
        <end position="203"/>
    </location>
</feature>
<dbReference type="RefSeq" id="WP_113618864.1">
    <property type="nucleotide sequence ID" value="NZ_QFFJ01000002.1"/>
</dbReference>
<dbReference type="InterPro" id="IPR016166">
    <property type="entry name" value="FAD-bd_PCMH"/>
</dbReference>
<dbReference type="InterPro" id="IPR050416">
    <property type="entry name" value="FAD-linked_Oxidoreductase"/>
</dbReference>
<reference evidence="7 8" key="1">
    <citation type="submission" date="2018-05" db="EMBL/GenBank/DDBJ databases">
        <title>Chitinophaga sp. K3CV102501T nov., isolated from isolated from a monsoon evergreen broad-leaved forest soil.</title>
        <authorList>
            <person name="Lv Y."/>
        </authorList>
    </citation>
    <scope>NUCLEOTIDE SEQUENCE [LARGE SCALE GENOMIC DNA]</scope>
    <source>
        <strain evidence="7 8">GDMCC 1.1325</strain>
    </source>
</reference>
<evidence type="ECO:0000256" key="4">
    <source>
        <dbReference type="ARBA" id="ARBA00022827"/>
    </source>
</evidence>
<keyword evidence="8" id="KW-1185">Reference proteome</keyword>
<evidence type="ECO:0000313" key="8">
    <source>
        <dbReference type="Proteomes" id="UP000253410"/>
    </source>
</evidence>
<keyword evidence="4" id="KW-0274">FAD</keyword>
<evidence type="ECO:0000256" key="3">
    <source>
        <dbReference type="ARBA" id="ARBA00022630"/>
    </source>
</evidence>
<comment type="cofactor">
    <cofactor evidence="1">
        <name>FAD</name>
        <dbReference type="ChEBI" id="CHEBI:57692"/>
    </cofactor>
</comment>
<organism evidence="7 8">
    <name type="scientific">Chitinophaga flava</name>
    <dbReference type="NCBI Taxonomy" id="2259036"/>
    <lineage>
        <taxon>Bacteria</taxon>
        <taxon>Pseudomonadati</taxon>
        <taxon>Bacteroidota</taxon>
        <taxon>Chitinophagia</taxon>
        <taxon>Chitinophagales</taxon>
        <taxon>Chitinophagaceae</taxon>
        <taxon>Chitinophaga</taxon>
    </lineage>
</organism>
<dbReference type="Pfam" id="PF08031">
    <property type="entry name" value="BBE"/>
    <property type="match status" value="1"/>
</dbReference>
<dbReference type="PANTHER" id="PTHR42973:SF39">
    <property type="entry name" value="FAD-BINDING PCMH-TYPE DOMAIN-CONTAINING PROTEIN"/>
    <property type="match status" value="1"/>
</dbReference>
<dbReference type="SUPFAM" id="SSF56176">
    <property type="entry name" value="FAD-binding/transporter-associated domain-like"/>
    <property type="match status" value="1"/>
</dbReference>
<keyword evidence="3" id="KW-0285">Flavoprotein</keyword>
<dbReference type="AlphaFoldDB" id="A0A365XUV2"/>
<dbReference type="InterPro" id="IPR006094">
    <property type="entry name" value="Oxid_FAD_bind_N"/>
</dbReference>
<evidence type="ECO:0000256" key="1">
    <source>
        <dbReference type="ARBA" id="ARBA00001974"/>
    </source>
</evidence>
<keyword evidence="5" id="KW-0560">Oxidoreductase</keyword>
<comment type="similarity">
    <text evidence="2">Belongs to the oxygen-dependent FAD-linked oxidoreductase family.</text>
</comment>
<dbReference type="InterPro" id="IPR036318">
    <property type="entry name" value="FAD-bd_PCMH-like_sf"/>
</dbReference>
<accession>A0A365XUV2</accession>
<dbReference type="Pfam" id="PF01565">
    <property type="entry name" value="FAD_binding_4"/>
    <property type="match status" value="1"/>
</dbReference>
<comment type="caution">
    <text evidence="7">The sequence shown here is derived from an EMBL/GenBank/DDBJ whole genome shotgun (WGS) entry which is preliminary data.</text>
</comment>
<evidence type="ECO:0000313" key="7">
    <source>
        <dbReference type="EMBL" id="RBL90113.1"/>
    </source>
</evidence>
<dbReference type="Gene3D" id="3.30.465.10">
    <property type="match status" value="1"/>
</dbReference>
<gene>
    <name evidence="7" type="ORF">DF182_26975</name>
</gene>
<dbReference type="Proteomes" id="UP000253410">
    <property type="component" value="Unassembled WGS sequence"/>
</dbReference>
<protein>
    <submittedName>
        <fullName evidence="7">FAD-linked oxidase</fullName>
    </submittedName>
</protein>
<proteinExistence type="inferred from homology"/>
<dbReference type="PANTHER" id="PTHR42973">
    <property type="entry name" value="BINDING OXIDOREDUCTASE, PUTATIVE (AFU_ORTHOLOGUE AFUA_1G17690)-RELATED"/>
    <property type="match status" value="1"/>
</dbReference>
<name>A0A365XUV2_9BACT</name>
<dbReference type="GO" id="GO:0071949">
    <property type="term" value="F:FAD binding"/>
    <property type="evidence" value="ECO:0007669"/>
    <property type="project" value="InterPro"/>
</dbReference>
<dbReference type="Gene3D" id="3.40.462.20">
    <property type="match status" value="1"/>
</dbReference>
<sequence length="494" mass="54379">MEKITPRDIRYADLVEKRFNKRFTGKPEYIYLPTTVQEVEEALQEAVDSKRRPVVRSGGHCLEGFVADPAAQVLIDISLMTDIYYDAEKAAFAVEAGATVGEMYRRLFLGWGVVLPAGEYPGIGMGGHVVGGAFGFLCREYGLAADYLYAVELVTVDASGQAHCVIATREATDPHRELWWAHTGGGGGNFGIVTRYWLRSPDVTGSDPFSALPKAPASITTFRVGWDWKTIDEAAFSRLAQNFGTWCEQNSAPDSPYNQLFSILFLNHRNIGRLEIKGLATGPNAARLIEDHLAAIAAPVGQPYTQQTEESPWLHFALNPFPELFQPGFDKVQAKVKDAFFRKPFTDSQITTAYQYLTVEAGIGGVLGMATYGGKVSTIAPDATASAQRDAIMDVACNTGWISPEEASPSMAWVRNFYKDLFPGSGGVPVPNEQTDGSMINHPDTDLADPEWNQSGIPWHTLYYKENYPRLQQVKAKWDPLNIFHHALSIQAAG</sequence>
<dbReference type="PROSITE" id="PS51387">
    <property type="entry name" value="FAD_PCMH"/>
    <property type="match status" value="1"/>
</dbReference>
<evidence type="ECO:0000256" key="2">
    <source>
        <dbReference type="ARBA" id="ARBA00005466"/>
    </source>
</evidence>
<evidence type="ECO:0000256" key="5">
    <source>
        <dbReference type="ARBA" id="ARBA00023002"/>
    </source>
</evidence>